<feature type="coiled-coil region" evidence="1">
    <location>
        <begin position="246"/>
        <end position="280"/>
    </location>
</feature>
<dbReference type="PANTHER" id="PTHR16027">
    <property type="entry name" value="DILUTE DOMAIN-CONTAINING PROTEIN YPR089W"/>
    <property type="match status" value="1"/>
</dbReference>
<dbReference type="EMBL" id="JACEFO010002137">
    <property type="protein sequence ID" value="KAF8677927.1"/>
    <property type="molecule type" value="Genomic_DNA"/>
</dbReference>
<dbReference type="OrthoDB" id="621617at2759"/>
<reference evidence="2" key="1">
    <citation type="submission" date="2020-07" db="EMBL/GenBank/DDBJ databases">
        <title>Genome sequence and genetic diversity analysis of an under-domesticated orphan crop, white fonio (Digitaria exilis).</title>
        <authorList>
            <person name="Bennetzen J.L."/>
            <person name="Chen S."/>
            <person name="Ma X."/>
            <person name="Wang X."/>
            <person name="Yssel A.E.J."/>
            <person name="Chaluvadi S.R."/>
            <person name="Johnson M."/>
            <person name="Gangashetty P."/>
            <person name="Hamidou F."/>
            <person name="Sanogo M.D."/>
            <person name="Zwaenepoel A."/>
            <person name="Wallace J."/>
            <person name="Van De Peer Y."/>
            <person name="Van Deynze A."/>
        </authorList>
    </citation>
    <scope>NUCLEOTIDE SEQUENCE</scope>
    <source>
        <tissue evidence="2">Leaves</tissue>
    </source>
</reference>
<evidence type="ECO:0008006" key="4">
    <source>
        <dbReference type="Google" id="ProtNLM"/>
    </source>
</evidence>
<dbReference type="AlphaFoldDB" id="A0A835EEV9"/>
<proteinExistence type="predicted"/>
<comment type="caution">
    <text evidence="2">The sequence shown here is derived from an EMBL/GenBank/DDBJ whole genome shotgun (WGS) entry which is preliminary data.</text>
</comment>
<dbReference type="InterPro" id="IPR052072">
    <property type="entry name" value="Vascular_dev_regulator"/>
</dbReference>
<feature type="coiled-coil region" evidence="1">
    <location>
        <begin position="2"/>
        <end position="29"/>
    </location>
</feature>
<name>A0A835EEV9_9POAL</name>
<keyword evidence="1" id="KW-0175">Coiled coil</keyword>
<organism evidence="2 3">
    <name type="scientific">Digitaria exilis</name>
    <dbReference type="NCBI Taxonomy" id="1010633"/>
    <lineage>
        <taxon>Eukaryota</taxon>
        <taxon>Viridiplantae</taxon>
        <taxon>Streptophyta</taxon>
        <taxon>Embryophyta</taxon>
        <taxon>Tracheophyta</taxon>
        <taxon>Spermatophyta</taxon>
        <taxon>Magnoliopsida</taxon>
        <taxon>Liliopsida</taxon>
        <taxon>Poales</taxon>
        <taxon>Poaceae</taxon>
        <taxon>PACMAD clade</taxon>
        <taxon>Panicoideae</taxon>
        <taxon>Panicodae</taxon>
        <taxon>Paniceae</taxon>
        <taxon>Anthephorinae</taxon>
        <taxon>Digitaria</taxon>
    </lineage>
</organism>
<feature type="coiled-coil region" evidence="1">
    <location>
        <begin position="57"/>
        <end position="84"/>
    </location>
</feature>
<dbReference type="PANTHER" id="PTHR16027:SF6">
    <property type="entry name" value="DILUTE DOMAIN-CONTAINING PROTEIN"/>
    <property type="match status" value="1"/>
</dbReference>
<feature type="coiled-coil region" evidence="1">
    <location>
        <begin position="176"/>
        <end position="210"/>
    </location>
</feature>
<gene>
    <name evidence="2" type="ORF">HU200_046281</name>
</gene>
<keyword evidence="3" id="KW-1185">Reference proteome</keyword>
<accession>A0A835EEV9</accession>
<dbReference type="Proteomes" id="UP000636709">
    <property type="component" value="Unassembled WGS sequence"/>
</dbReference>
<evidence type="ECO:0000256" key="1">
    <source>
        <dbReference type="SAM" id="Coils"/>
    </source>
</evidence>
<sequence length="586" mass="67233">MNKELLKKIEEAERNIDQLLEKVESYDVVVIFFLPIHRLEQDCTAKEALLLTEKQGHEATRKMLSEAQERNEELLKKIHDNDKNILQLQFTIQRLEETTVANENLLSREREQNDATTKAHIESQEKYEELRKKFVDVDRKIDLLQGTIERYVICLFSLGPVRGLLEDSVAAKDVSLEAALKENDTIRKSLIEAQERNDELLKKIADSEYRMHLLQDTVQKLQVDAISRLSSFVMEKQESDAAKRAVTEAHERNEDLLKRNEDLLKRNDDLIKKIEESSKIVTQLQESLQRCALAYYVFHLSQIYISVTLKDHKDPCKYQSSLNILAIIQHSKRELLLFLQRSPENGHILNGDIRQTEMKPSTSTSEAITSTVSLTMAMFLTWVTKKILNMEKNCKEYQNRNISGQSVVGSAGLPQVEAKYPALLFKQQLVDLIEKVYGMISDSVKKELNPLLELCIQVISLKPMRTLREIRTDVCPALSIQQLERIVSMYWDDVNGTNTISAEVSWSAFLMSFMFLAHFTSSLKSAVREESSMTTSFSILLDDDSSIPFSLDDITKTLPVIEVADDDLLPFVHENPSFAFLLQRGE</sequence>
<evidence type="ECO:0000313" key="2">
    <source>
        <dbReference type="EMBL" id="KAF8677927.1"/>
    </source>
</evidence>
<evidence type="ECO:0000313" key="3">
    <source>
        <dbReference type="Proteomes" id="UP000636709"/>
    </source>
</evidence>
<protein>
    <recommendedName>
        <fullName evidence="4">Dilute domain-containing protein</fullName>
    </recommendedName>
</protein>